<protein>
    <recommendedName>
        <fullName evidence="9">MFS general substrate transporter</fullName>
    </recommendedName>
</protein>
<dbReference type="GO" id="GO:0016020">
    <property type="term" value="C:membrane"/>
    <property type="evidence" value="ECO:0007669"/>
    <property type="project" value="UniProtKB-SubCell"/>
</dbReference>
<dbReference type="InterPro" id="IPR036259">
    <property type="entry name" value="MFS_trans_sf"/>
</dbReference>
<sequence length="274" mass="30437">MASINHHEDNEKKLSLQIDDVTSRHCSWVVANTDPANTALVRKLGMIIMLSLFIMYLLNRSDQNAIANALLNVLPTDPALNYTGLVSIRFFMGFSETYAGNTFAVSLSGLIAAAVFARPDNKLEIYGWQWLFMIEGVVTLFIQSRPSIHVLIRFEVSLISQINQYYHSRSYRATLASRICVDISSGQSNDEIWHITMIRGIAVFASSSCVPSAPIITRPFTNLLLGVHSVNPVILGWVSGALGQMTEKKTVSLSVLNTTRRLLGMDDVNAFYAY</sequence>
<dbReference type="Proteomes" id="UP000800038">
    <property type="component" value="Unassembled WGS sequence"/>
</dbReference>
<evidence type="ECO:0000256" key="2">
    <source>
        <dbReference type="ARBA" id="ARBA00022448"/>
    </source>
</evidence>
<feature type="transmembrane region" description="Helical" evidence="6">
    <location>
        <begin position="40"/>
        <end position="58"/>
    </location>
</feature>
<keyword evidence="2" id="KW-0813">Transport</keyword>
<evidence type="ECO:0000256" key="3">
    <source>
        <dbReference type="ARBA" id="ARBA00022692"/>
    </source>
</evidence>
<accession>A0A6A5SS61</accession>
<dbReference type="PANTHER" id="PTHR43791:SF62">
    <property type="entry name" value="MAJOR FACILITATOR SUPERFAMILY (MFS) PROFILE DOMAIN-CONTAINING PROTEIN"/>
    <property type="match status" value="1"/>
</dbReference>
<dbReference type="SUPFAM" id="SSF103473">
    <property type="entry name" value="MFS general substrate transporter"/>
    <property type="match status" value="1"/>
</dbReference>
<evidence type="ECO:0000313" key="7">
    <source>
        <dbReference type="EMBL" id="KAF1942943.1"/>
    </source>
</evidence>
<keyword evidence="5 6" id="KW-0472">Membrane</keyword>
<evidence type="ECO:0000256" key="5">
    <source>
        <dbReference type="ARBA" id="ARBA00023136"/>
    </source>
</evidence>
<dbReference type="PANTHER" id="PTHR43791">
    <property type="entry name" value="PERMEASE-RELATED"/>
    <property type="match status" value="1"/>
</dbReference>
<name>A0A6A5SS61_9PLEO</name>
<evidence type="ECO:0000256" key="6">
    <source>
        <dbReference type="SAM" id="Phobius"/>
    </source>
</evidence>
<evidence type="ECO:0000256" key="1">
    <source>
        <dbReference type="ARBA" id="ARBA00004141"/>
    </source>
</evidence>
<comment type="subcellular location">
    <subcellularLocation>
        <location evidence="1">Membrane</location>
        <topology evidence="1">Multi-pass membrane protein</topology>
    </subcellularLocation>
</comment>
<keyword evidence="3 6" id="KW-0812">Transmembrane</keyword>
<keyword evidence="8" id="KW-1185">Reference proteome</keyword>
<feature type="transmembrane region" description="Helical" evidence="6">
    <location>
        <begin position="98"/>
        <end position="119"/>
    </location>
</feature>
<keyword evidence="4 6" id="KW-1133">Transmembrane helix</keyword>
<gene>
    <name evidence="7" type="ORF">EJ02DRAFT_443716</name>
</gene>
<evidence type="ECO:0008006" key="9">
    <source>
        <dbReference type="Google" id="ProtNLM"/>
    </source>
</evidence>
<dbReference type="GO" id="GO:0022857">
    <property type="term" value="F:transmembrane transporter activity"/>
    <property type="evidence" value="ECO:0007669"/>
    <property type="project" value="TreeGrafter"/>
</dbReference>
<proteinExistence type="predicted"/>
<dbReference type="AlphaFoldDB" id="A0A6A5SS61"/>
<evidence type="ECO:0000256" key="4">
    <source>
        <dbReference type="ARBA" id="ARBA00022989"/>
    </source>
</evidence>
<evidence type="ECO:0000313" key="8">
    <source>
        <dbReference type="Proteomes" id="UP000800038"/>
    </source>
</evidence>
<reference evidence="7" key="1">
    <citation type="journal article" date="2020" name="Stud. Mycol.">
        <title>101 Dothideomycetes genomes: a test case for predicting lifestyles and emergence of pathogens.</title>
        <authorList>
            <person name="Haridas S."/>
            <person name="Albert R."/>
            <person name="Binder M."/>
            <person name="Bloem J."/>
            <person name="Labutti K."/>
            <person name="Salamov A."/>
            <person name="Andreopoulos B."/>
            <person name="Baker S."/>
            <person name="Barry K."/>
            <person name="Bills G."/>
            <person name="Bluhm B."/>
            <person name="Cannon C."/>
            <person name="Castanera R."/>
            <person name="Culley D."/>
            <person name="Daum C."/>
            <person name="Ezra D."/>
            <person name="Gonzalez J."/>
            <person name="Henrissat B."/>
            <person name="Kuo A."/>
            <person name="Liang C."/>
            <person name="Lipzen A."/>
            <person name="Lutzoni F."/>
            <person name="Magnuson J."/>
            <person name="Mondo S."/>
            <person name="Nolan M."/>
            <person name="Ohm R."/>
            <person name="Pangilinan J."/>
            <person name="Park H.-J."/>
            <person name="Ramirez L."/>
            <person name="Alfaro M."/>
            <person name="Sun H."/>
            <person name="Tritt A."/>
            <person name="Yoshinaga Y."/>
            <person name="Zwiers L.-H."/>
            <person name="Turgeon B."/>
            <person name="Goodwin S."/>
            <person name="Spatafora J."/>
            <person name="Crous P."/>
            <person name="Grigoriev I."/>
        </authorList>
    </citation>
    <scope>NUCLEOTIDE SEQUENCE</scope>
    <source>
        <strain evidence="7">CBS 161.51</strain>
    </source>
</reference>
<organism evidence="7 8">
    <name type="scientific">Clathrospora elynae</name>
    <dbReference type="NCBI Taxonomy" id="706981"/>
    <lineage>
        <taxon>Eukaryota</taxon>
        <taxon>Fungi</taxon>
        <taxon>Dikarya</taxon>
        <taxon>Ascomycota</taxon>
        <taxon>Pezizomycotina</taxon>
        <taxon>Dothideomycetes</taxon>
        <taxon>Pleosporomycetidae</taxon>
        <taxon>Pleosporales</taxon>
        <taxon>Diademaceae</taxon>
        <taxon>Clathrospora</taxon>
    </lineage>
</organism>
<dbReference type="EMBL" id="ML976030">
    <property type="protein sequence ID" value="KAF1942943.1"/>
    <property type="molecule type" value="Genomic_DNA"/>
</dbReference>